<keyword evidence="1" id="KW-1133">Transmembrane helix</keyword>
<evidence type="ECO:0000256" key="1">
    <source>
        <dbReference type="SAM" id="Phobius"/>
    </source>
</evidence>
<dbReference type="Proteomes" id="UP001302321">
    <property type="component" value="Unassembled WGS sequence"/>
</dbReference>
<dbReference type="AlphaFoldDB" id="A0AAN7A4A3"/>
<keyword evidence="1" id="KW-0812">Transmembrane</keyword>
<feature type="transmembrane region" description="Helical" evidence="1">
    <location>
        <begin position="48"/>
        <end position="73"/>
    </location>
</feature>
<reference evidence="2" key="1">
    <citation type="journal article" date="2023" name="Mol. Phylogenet. Evol.">
        <title>Genome-scale phylogeny and comparative genomics of the fungal order Sordariales.</title>
        <authorList>
            <person name="Hensen N."/>
            <person name="Bonometti L."/>
            <person name="Westerberg I."/>
            <person name="Brannstrom I.O."/>
            <person name="Guillou S."/>
            <person name="Cros-Aarteil S."/>
            <person name="Calhoun S."/>
            <person name="Haridas S."/>
            <person name="Kuo A."/>
            <person name="Mondo S."/>
            <person name="Pangilinan J."/>
            <person name="Riley R."/>
            <person name="LaButti K."/>
            <person name="Andreopoulos B."/>
            <person name="Lipzen A."/>
            <person name="Chen C."/>
            <person name="Yan M."/>
            <person name="Daum C."/>
            <person name="Ng V."/>
            <person name="Clum A."/>
            <person name="Steindorff A."/>
            <person name="Ohm R.A."/>
            <person name="Martin F."/>
            <person name="Silar P."/>
            <person name="Natvig D.O."/>
            <person name="Lalanne C."/>
            <person name="Gautier V."/>
            <person name="Ament-Velasquez S.L."/>
            <person name="Kruys A."/>
            <person name="Hutchinson M.I."/>
            <person name="Powell A.J."/>
            <person name="Barry K."/>
            <person name="Miller A.N."/>
            <person name="Grigoriev I.V."/>
            <person name="Debuchy R."/>
            <person name="Gladieux P."/>
            <person name="Hiltunen Thoren M."/>
            <person name="Johannesson H."/>
        </authorList>
    </citation>
    <scope>NUCLEOTIDE SEQUENCE</scope>
    <source>
        <strain evidence="2">CBS 892.96</strain>
    </source>
</reference>
<keyword evidence="1" id="KW-0472">Membrane</keyword>
<gene>
    <name evidence="2" type="ORF">QBC36DRAFT_246864</name>
</gene>
<dbReference type="EMBL" id="MU866394">
    <property type="protein sequence ID" value="KAK4172780.1"/>
    <property type="molecule type" value="Genomic_DNA"/>
</dbReference>
<accession>A0AAN7A4A3</accession>
<protein>
    <submittedName>
        <fullName evidence="2">Uncharacterized protein</fullName>
    </submittedName>
</protein>
<keyword evidence="3" id="KW-1185">Reference proteome</keyword>
<evidence type="ECO:0000313" key="2">
    <source>
        <dbReference type="EMBL" id="KAK4172780.1"/>
    </source>
</evidence>
<evidence type="ECO:0000313" key="3">
    <source>
        <dbReference type="Proteomes" id="UP001302321"/>
    </source>
</evidence>
<organism evidence="2 3">
    <name type="scientific">Triangularia setosa</name>
    <dbReference type="NCBI Taxonomy" id="2587417"/>
    <lineage>
        <taxon>Eukaryota</taxon>
        <taxon>Fungi</taxon>
        <taxon>Dikarya</taxon>
        <taxon>Ascomycota</taxon>
        <taxon>Pezizomycotina</taxon>
        <taxon>Sordariomycetes</taxon>
        <taxon>Sordariomycetidae</taxon>
        <taxon>Sordariales</taxon>
        <taxon>Podosporaceae</taxon>
        <taxon>Triangularia</taxon>
    </lineage>
</organism>
<name>A0AAN7A4A3_9PEZI</name>
<proteinExistence type="predicted"/>
<reference evidence="2" key="2">
    <citation type="submission" date="2023-05" db="EMBL/GenBank/DDBJ databases">
        <authorList>
            <consortium name="Lawrence Berkeley National Laboratory"/>
            <person name="Steindorff A."/>
            <person name="Hensen N."/>
            <person name="Bonometti L."/>
            <person name="Westerberg I."/>
            <person name="Brannstrom I.O."/>
            <person name="Guillou S."/>
            <person name="Cros-Aarteil S."/>
            <person name="Calhoun S."/>
            <person name="Haridas S."/>
            <person name="Kuo A."/>
            <person name="Mondo S."/>
            <person name="Pangilinan J."/>
            <person name="Riley R."/>
            <person name="Labutti K."/>
            <person name="Andreopoulos B."/>
            <person name="Lipzen A."/>
            <person name="Chen C."/>
            <person name="Yanf M."/>
            <person name="Daum C."/>
            <person name="Ng V."/>
            <person name="Clum A."/>
            <person name="Ohm R."/>
            <person name="Martin F."/>
            <person name="Silar P."/>
            <person name="Natvig D."/>
            <person name="Lalanne C."/>
            <person name="Gautier V."/>
            <person name="Ament-Velasquez S.L."/>
            <person name="Kruys A."/>
            <person name="Hutchinson M.I."/>
            <person name="Powell A.J."/>
            <person name="Barry K."/>
            <person name="Miller A.N."/>
            <person name="Grigoriev I.V."/>
            <person name="Debuchy R."/>
            <person name="Gladieux P."/>
            <person name="Thoren M.H."/>
            <person name="Johannesson H."/>
        </authorList>
    </citation>
    <scope>NUCLEOTIDE SEQUENCE</scope>
    <source>
        <strain evidence="2">CBS 892.96</strain>
    </source>
</reference>
<sequence>MEDGTTPGGSTCAETANSTDCLLRLVLAALDQQKTDADEEYNWDPITFAFTATIGIIAALLALLTVYQAIIVSGPGRRKSNRRAIGPWALKTKTEWSWRDLNNLSIATTPVLRTDDVLRAMGIREKRLWRLERRQDLGDYYRKAEESHKAFGQDPSGKYSATWLRLLELVQLHKVTFGTALVETTLADYLPSDLLAVPAYAEVGFLTAVAASVGAHSLIATSEASVHSAYPIIIGNGFQFDFRQHPLLGTVGVLSQYGRHPSCCCSIGDRSDSEQESDSKQDHNTAWRWYVPGICKHSAKAATALMHASGFVSCWPREKGQMLMSRQIIPTDWRPKDLDRFQWFNIMMTLGKAYGEVEWLIGANTWANGIPSIFPVELSRHNPNVLSMLALHHKHWSCSTKISNYVNKQSGRPVLITIPSKVVVTSTTSHRLRAREVRINMITRQLPDDVSSDMVDLILQMVDGDGKVHYDNMDLGELSGLLGYRIKGPLEDMEDPVIHLPVTTALHDCCQDLVLFGYDQFRTWAHSMPPFKRLYFRALVLLQIRVLDEWLRIVYDEPTIGFRAFRLLVTTGILLETEKQNQSNERVKEWPTRGGDFNLTAGVYRNWGDAGASSAAGTQPVLKHLSTIQMIDYFLRAPDEEKEHPHFALTYAIMSNIQSAPYYHGNQTWDGPVIEELRNRLDKLYPANQQKHRTTSECRTESVKVASLQALEGEDKKTSLERPSTRVQKRTVTFNEDETRTEEEVLDDMLVWRATMVAALFWSAPDNSRILTSGLWNQIVPVL</sequence>
<comment type="caution">
    <text evidence="2">The sequence shown here is derived from an EMBL/GenBank/DDBJ whole genome shotgun (WGS) entry which is preliminary data.</text>
</comment>